<evidence type="ECO:0000313" key="3">
    <source>
        <dbReference type="Proteomes" id="UP000247565"/>
    </source>
</evidence>
<comment type="caution">
    <text evidence="2">The sequence shown here is derived from an EMBL/GenBank/DDBJ whole genome shotgun (WGS) entry which is preliminary data.</text>
</comment>
<reference evidence="2 3" key="1">
    <citation type="submission" date="2018-05" db="EMBL/GenBank/DDBJ databases">
        <title>Reference genomes for bee gut microbiota database.</title>
        <authorList>
            <person name="Ellegaard K.M."/>
        </authorList>
    </citation>
    <scope>NUCLEOTIDE SEQUENCE [LARGE SCALE GENOMIC DNA]</scope>
    <source>
        <strain evidence="2 3">ESL0284</strain>
    </source>
</reference>
<feature type="compositionally biased region" description="Basic residues" evidence="1">
    <location>
        <begin position="1"/>
        <end position="10"/>
    </location>
</feature>
<protein>
    <submittedName>
        <fullName evidence="2">Uncharacterized protein</fullName>
    </submittedName>
</protein>
<accession>A0A318MXG3</accession>
<dbReference type="EMBL" id="QGLT01000004">
    <property type="protein sequence ID" value="PXY99787.1"/>
    <property type="molecule type" value="Genomic_DNA"/>
</dbReference>
<name>A0A318MXG3_9PROT</name>
<gene>
    <name evidence="2" type="ORF">DK869_07555</name>
</gene>
<keyword evidence="3" id="KW-1185">Reference proteome</keyword>
<proteinExistence type="predicted"/>
<dbReference type="Proteomes" id="UP000247565">
    <property type="component" value="Unassembled WGS sequence"/>
</dbReference>
<feature type="compositionally biased region" description="Basic and acidic residues" evidence="1">
    <location>
        <begin position="20"/>
        <end position="31"/>
    </location>
</feature>
<evidence type="ECO:0000256" key="1">
    <source>
        <dbReference type="SAM" id="MobiDB-lite"/>
    </source>
</evidence>
<organism evidence="2 3">
    <name type="scientific">Commensalibacter melissae</name>
    <dbReference type="NCBI Taxonomy" id="2070537"/>
    <lineage>
        <taxon>Bacteria</taxon>
        <taxon>Pseudomonadati</taxon>
        <taxon>Pseudomonadota</taxon>
        <taxon>Alphaproteobacteria</taxon>
        <taxon>Acetobacterales</taxon>
        <taxon>Acetobacteraceae</taxon>
    </lineage>
</organism>
<feature type="compositionally biased region" description="Basic and acidic residues" evidence="1">
    <location>
        <begin position="39"/>
        <end position="68"/>
    </location>
</feature>
<dbReference type="RefSeq" id="WP_110439407.1">
    <property type="nucleotide sequence ID" value="NZ_CP046393.1"/>
</dbReference>
<dbReference type="AlphaFoldDB" id="A0A318MXG3"/>
<evidence type="ECO:0000313" key="2">
    <source>
        <dbReference type="EMBL" id="PXY99787.1"/>
    </source>
</evidence>
<sequence length="68" mass="7989">MTKLTSKQRKSLPDQEFALPDERKYPLDTKNRARNAKARASEEYHKGNLTKEQEETVDRKADQVLKEK</sequence>
<feature type="region of interest" description="Disordered" evidence="1">
    <location>
        <begin position="1"/>
        <end position="68"/>
    </location>
</feature>